<keyword evidence="1" id="KW-0732">Signal</keyword>
<dbReference type="KEGG" id="drc:G0Q07_12385"/>
<accession>A0A6C0RDP9</accession>
<reference evidence="2 3" key="1">
    <citation type="submission" date="2020-02" db="EMBL/GenBank/DDBJ databases">
        <title>Genome sequencing for Draconibacterium sp. strain M1.</title>
        <authorList>
            <person name="Park S.-J."/>
        </authorList>
    </citation>
    <scope>NUCLEOTIDE SEQUENCE [LARGE SCALE GENOMIC DNA]</scope>
    <source>
        <strain evidence="2 3">M1</strain>
    </source>
</reference>
<dbReference type="PROSITE" id="PS51257">
    <property type="entry name" value="PROKAR_LIPOPROTEIN"/>
    <property type="match status" value="1"/>
</dbReference>
<dbReference type="Proteomes" id="UP000474630">
    <property type="component" value="Chromosome"/>
</dbReference>
<dbReference type="SUPFAM" id="SSF48452">
    <property type="entry name" value="TPR-like"/>
    <property type="match status" value="1"/>
</dbReference>
<organism evidence="2 3">
    <name type="scientific">Draconibacterium halophilum</name>
    <dbReference type="NCBI Taxonomy" id="2706887"/>
    <lineage>
        <taxon>Bacteria</taxon>
        <taxon>Pseudomonadati</taxon>
        <taxon>Bacteroidota</taxon>
        <taxon>Bacteroidia</taxon>
        <taxon>Marinilabiliales</taxon>
        <taxon>Prolixibacteraceae</taxon>
        <taxon>Draconibacterium</taxon>
    </lineage>
</organism>
<evidence type="ECO:0000313" key="3">
    <source>
        <dbReference type="Proteomes" id="UP000474630"/>
    </source>
</evidence>
<proteinExistence type="predicted"/>
<name>A0A6C0RDP9_9BACT</name>
<sequence length="395" mass="45563">MKNRPFFLLSFLMLVTASACNTLYNIKTIDIEIVEPSSMSISTEFRNIAIQYNNVNSSPNSYFNRYEEFGENKTEVENSDSIASHIYFENFIAKVNSQAFFDTLITLDEHDYSTVAVIDTIDYTPYFSEDSTSRKVLSPDQINVLNSGYFLKNSVKPVRTKNDSLIMHPQFGLYTPEQLQNIRNTTGADMLLSLDFFGALDGSYFDRRLEYANEQVTNWTQWSFYDLINMKYVLAYSKIDTVGWMEYAISQNKATTVLPPRNDAIYNAAEISAENYALTLVPHWVEVQRMYYNSGHVELQQADELVENGQWLEAAKLWRKQTKNENENIVAKCMFNLGLACEMEGDLEAALAWVVKSYHVFGQKNELHAQNSMEYIRLLSTRQADMKILERQFGE</sequence>
<keyword evidence="3" id="KW-1185">Reference proteome</keyword>
<dbReference type="EMBL" id="CP048409">
    <property type="protein sequence ID" value="QIA08460.1"/>
    <property type="molecule type" value="Genomic_DNA"/>
</dbReference>
<dbReference type="InterPro" id="IPR045921">
    <property type="entry name" value="DUF6340"/>
</dbReference>
<dbReference type="RefSeq" id="WP_163346379.1">
    <property type="nucleotide sequence ID" value="NZ_CP048409.1"/>
</dbReference>
<evidence type="ECO:0000256" key="1">
    <source>
        <dbReference type="SAM" id="SignalP"/>
    </source>
</evidence>
<dbReference type="Pfam" id="PF19867">
    <property type="entry name" value="DUF6340"/>
    <property type="match status" value="1"/>
</dbReference>
<dbReference type="AlphaFoldDB" id="A0A6C0RDP9"/>
<gene>
    <name evidence="2" type="ORF">G0Q07_12385</name>
</gene>
<dbReference type="InterPro" id="IPR011990">
    <property type="entry name" value="TPR-like_helical_dom_sf"/>
</dbReference>
<feature type="signal peptide" evidence="1">
    <location>
        <begin position="1"/>
        <end position="19"/>
    </location>
</feature>
<feature type="chain" id="PRO_5025575228" evidence="1">
    <location>
        <begin position="20"/>
        <end position="395"/>
    </location>
</feature>
<evidence type="ECO:0000313" key="2">
    <source>
        <dbReference type="EMBL" id="QIA08460.1"/>
    </source>
</evidence>
<protein>
    <submittedName>
        <fullName evidence="2">Tetratricopeptide repeat protein</fullName>
    </submittedName>
</protein>